<evidence type="ECO:0000256" key="3">
    <source>
        <dbReference type="ARBA" id="ARBA00023125"/>
    </source>
</evidence>
<reference evidence="7" key="1">
    <citation type="submission" date="2023-03" db="EMBL/GenBank/DDBJ databases">
        <title>Actinoallomurus iriomotensis NBRC 103684.</title>
        <authorList>
            <person name="Ichikawa N."/>
            <person name="Sato H."/>
            <person name="Tonouchi N."/>
        </authorList>
    </citation>
    <scope>NUCLEOTIDE SEQUENCE</scope>
    <source>
        <strain evidence="7">NBRC 103684</strain>
    </source>
</reference>
<evidence type="ECO:0000256" key="1">
    <source>
        <dbReference type="ARBA" id="ARBA00009437"/>
    </source>
</evidence>
<protein>
    <submittedName>
        <fullName evidence="7">LysR family transcriptional regulator</fullName>
    </submittedName>
</protein>
<dbReference type="PROSITE" id="PS50931">
    <property type="entry name" value="HTH_LYSR"/>
    <property type="match status" value="1"/>
</dbReference>
<dbReference type="AlphaFoldDB" id="A0A9W6VZU7"/>
<comment type="similarity">
    <text evidence="1">Belongs to the LysR transcriptional regulatory family.</text>
</comment>
<keyword evidence="3" id="KW-0238">DNA-binding</keyword>
<evidence type="ECO:0000313" key="7">
    <source>
        <dbReference type="EMBL" id="GLY84246.1"/>
    </source>
</evidence>
<dbReference type="PRINTS" id="PR00039">
    <property type="entry name" value="HTHLYSR"/>
</dbReference>
<dbReference type="InterPro" id="IPR005119">
    <property type="entry name" value="LysR_subst-bd"/>
</dbReference>
<dbReference type="GO" id="GO:0032993">
    <property type="term" value="C:protein-DNA complex"/>
    <property type="evidence" value="ECO:0007669"/>
    <property type="project" value="TreeGrafter"/>
</dbReference>
<evidence type="ECO:0000256" key="5">
    <source>
        <dbReference type="SAM" id="MobiDB-lite"/>
    </source>
</evidence>
<keyword evidence="4" id="KW-0804">Transcription</keyword>
<keyword evidence="8" id="KW-1185">Reference proteome</keyword>
<accession>A0A9W6VZU7</accession>
<dbReference type="PANTHER" id="PTHR30346">
    <property type="entry name" value="TRANSCRIPTIONAL DUAL REGULATOR HCAR-RELATED"/>
    <property type="match status" value="1"/>
</dbReference>
<feature type="domain" description="HTH lysR-type" evidence="6">
    <location>
        <begin position="11"/>
        <end position="68"/>
    </location>
</feature>
<dbReference type="Pfam" id="PF00126">
    <property type="entry name" value="HTH_1"/>
    <property type="match status" value="1"/>
</dbReference>
<dbReference type="EMBL" id="BSTK01000003">
    <property type="protein sequence ID" value="GLY84246.1"/>
    <property type="molecule type" value="Genomic_DNA"/>
</dbReference>
<gene>
    <name evidence="7" type="ORF">Airi02_021750</name>
</gene>
<dbReference type="Pfam" id="PF03466">
    <property type="entry name" value="LysR_substrate"/>
    <property type="match status" value="1"/>
</dbReference>
<dbReference type="InterPro" id="IPR036388">
    <property type="entry name" value="WH-like_DNA-bd_sf"/>
</dbReference>
<dbReference type="Proteomes" id="UP001165074">
    <property type="component" value="Unassembled WGS sequence"/>
</dbReference>
<dbReference type="SUPFAM" id="SSF53850">
    <property type="entry name" value="Periplasmic binding protein-like II"/>
    <property type="match status" value="1"/>
</dbReference>
<comment type="caution">
    <text evidence="7">The sequence shown here is derived from an EMBL/GenBank/DDBJ whole genome shotgun (WGS) entry which is preliminary data.</text>
</comment>
<organism evidence="7 8">
    <name type="scientific">Actinoallomurus iriomotensis</name>
    <dbReference type="NCBI Taxonomy" id="478107"/>
    <lineage>
        <taxon>Bacteria</taxon>
        <taxon>Bacillati</taxon>
        <taxon>Actinomycetota</taxon>
        <taxon>Actinomycetes</taxon>
        <taxon>Streptosporangiales</taxon>
        <taxon>Thermomonosporaceae</taxon>
        <taxon>Actinoallomurus</taxon>
    </lineage>
</organism>
<evidence type="ECO:0000256" key="2">
    <source>
        <dbReference type="ARBA" id="ARBA00023015"/>
    </source>
</evidence>
<name>A0A9W6VZU7_9ACTN</name>
<dbReference type="GO" id="GO:0003677">
    <property type="term" value="F:DNA binding"/>
    <property type="evidence" value="ECO:0007669"/>
    <property type="project" value="UniProtKB-KW"/>
</dbReference>
<dbReference type="Gene3D" id="1.10.10.10">
    <property type="entry name" value="Winged helix-like DNA-binding domain superfamily/Winged helix DNA-binding domain"/>
    <property type="match status" value="1"/>
</dbReference>
<evidence type="ECO:0000259" key="6">
    <source>
        <dbReference type="PROSITE" id="PS50931"/>
    </source>
</evidence>
<evidence type="ECO:0000313" key="8">
    <source>
        <dbReference type="Proteomes" id="UP001165074"/>
    </source>
</evidence>
<dbReference type="InterPro" id="IPR000847">
    <property type="entry name" value="LysR_HTH_N"/>
</dbReference>
<dbReference type="InterPro" id="IPR036390">
    <property type="entry name" value="WH_DNA-bd_sf"/>
</dbReference>
<dbReference type="PANTHER" id="PTHR30346:SF0">
    <property type="entry name" value="HCA OPERON TRANSCRIPTIONAL ACTIVATOR HCAR"/>
    <property type="match status" value="1"/>
</dbReference>
<evidence type="ECO:0000256" key="4">
    <source>
        <dbReference type="ARBA" id="ARBA00023163"/>
    </source>
</evidence>
<feature type="region of interest" description="Disordered" evidence="5">
    <location>
        <begin position="211"/>
        <end position="230"/>
    </location>
</feature>
<dbReference type="SUPFAM" id="SSF46785">
    <property type="entry name" value="Winged helix' DNA-binding domain"/>
    <property type="match status" value="1"/>
</dbReference>
<dbReference type="GO" id="GO:0003700">
    <property type="term" value="F:DNA-binding transcription factor activity"/>
    <property type="evidence" value="ECO:0007669"/>
    <property type="project" value="InterPro"/>
</dbReference>
<proteinExistence type="inferred from homology"/>
<sequence>MELMSAYNHRVELREAEIFLVLAEELHFGRTAERLYLTQPRVSQTLRTLEERIGGRLVERTTRRVRLTPLGERLRDELIPAQEQFRRAIRITTDLAKGVSGVLRICLPTYSMAGSSFTGIVRTFKNRYPDCQVTVTEDFAGDLALLRKGTYDLMCHRVPADEPGLSVGPITSVDDRILLVHTGHPLAERGHATVEDLADYAVISRSGIPQPTYDESYPATTPSGRPIRRGPEITMSSDVLQLVARGEVVHPTVAPFMDYYRHPDVTQVPLHGQPPVKSVLVWATARENAAIRAFTAMASDLLEKSADTTPSG</sequence>
<dbReference type="Gene3D" id="3.40.190.10">
    <property type="entry name" value="Periplasmic binding protein-like II"/>
    <property type="match status" value="2"/>
</dbReference>
<keyword evidence="2" id="KW-0805">Transcription regulation</keyword>